<accession>A0A4R6QJB2</accession>
<dbReference type="InParanoid" id="A0A4R6QJB2"/>
<evidence type="ECO:0000313" key="2">
    <source>
        <dbReference type="EMBL" id="TDP63484.1"/>
    </source>
</evidence>
<dbReference type="InterPro" id="IPR036249">
    <property type="entry name" value="Thioredoxin-like_sf"/>
</dbReference>
<organism evidence="2 3">
    <name type="scientific">Roseateles toxinivorans</name>
    <dbReference type="NCBI Taxonomy" id="270368"/>
    <lineage>
        <taxon>Bacteria</taxon>
        <taxon>Pseudomonadati</taxon>
        <taxon>Pseudomonadota</taxon>
        <taxon>Betaproteobacteria</taxon>
        <taxon>Burkholderiales</taxon>
        <taxon>Sphaerotilaceae</taxon>
        <taxon>Roseateles</taxon>
    </lineage>
</organism>
<evidence type="ECO:0000259" key="1">
    <source>
        <dbReference type="Pfam" id="PF01323"/>
    </source>
</evidence>
<sequence>MGLKQWLMPAISARLLSRERLLRRRASAEAARRRAGQPHLLHYFHQVDDPYSTLAAACLPELLARYDVALQAHVVGPPPDSAAPERERLVAYSRRDAQLLARRWGLDFNDPGQQPTPQRMALTTALLVSAAQQGLFVELAGPLSVALWRGTSLELPLTPAAPEIVQRHLAESDALRQRLGHYLGATFFYAGEWYWGLDRLHHLERRLQALGAGRGEVRGPLFPPDADLSDAVALDAPPPIDFFFSLRSPYSAIVAPRVFELGRLTGAPVRLRYLLPMVMRGLPVPKTKRSYIAADAAREAFERSIPFGRLNDPVGRPTERGLALIPHAENQGLGQRYVLAFMHAVWAQGVDAGSERGLRRIVETAGLSWDGARAALQDETWRASAERNREALFALGLWGVPSFQVGSLAVWGQDRLGLVQQALLAPAKGVR</sequence>
<dbReference type="GO" id="GO:0016853">
    <property type="term" value="F:isomerase activity"/>
    <property type="evidence" value="ECO:0007669"/>
    <property type="project" value="UniProtKB-KW"/>
</dbReference>
<keyword evidence="3" id="KW-1185">Reference proteome</keyword>
<dbReference type="PANTHER" id="PTHR42943">
    <property type="entry name" value="GLUTATHIONE S-TRANSFERASE KAPPA"/>
    <property type="match status" value="1"/>
</dbReference>
<dbReference type="SUPFAM" id="SSF52833">
    <property type="entry name" value="Thioredoxin-like"/>
    <property type="match status" value="2"/>
</dbReference>
<dbReference type="InterPro" id="IPR051924">
    <property type="entry name" value="GST_Kappa/NadH"/>
</dbReference>
<reference evidence="2 3" key="1">
    <citation type="submission" date="2019-03" db="EMBL/GenBank/DDBJ databases">
        <title>Genomic Encyclopedia of Type Strains, Phase IV (KMG-IV): sequencing the most valuable type-strain genomes for metagenomic binning, comparative biology and taxonomic classification.</title>
        <authorList>
            <person name="Goeker M."/>
        </authorList>
    </citation>
    <scope>NUCLEOTIDE SEQUENCE [LARGE SCALE GENOMIC DNA]</scope>
    <source>
        <strain evidence="2 3">DSM 16998</strain>
    </source>
</reference>
<dbReference type="Proteomes" id="UP000295361">
    <property type="component" value="Unassembled WGS sequence"/>
</dbReference>
<dbReference type="EMBL" id="SNXS01000005">
    <property type="protein sequence ID" value="TDP63484.1"/>
    <property type="molecule type" value="Genomic_DNA"/>
</dbReference>
<dbReference type="InterPro" id="IPR001853">
    <property type="entry name" value="DSBA-like_thioredoxin_dom"/>
</dbReference>
<gene>
    <name evidence="2" type="ORF">DES47_105490</name>
</gene>
<protein>
    <submittedName>
        <fullName evidence="2">2-hydroxychromene-2-carboxylate isomerase</fullName>
    </submittedName>
</protein>
<name>A0A4R6QJB2_9BURK</name>
<dbReference type="PANTHER" id="PTHR42943:SF2">
    <property type="entry name" value="GLUTATHIONE S-TRANSFERASE KAPPA 1"/>
    <property type="match status" value="1"/>
</dbReference>
<dbReference type="Gene3D" id="3.40.30.10">
    <property type="entry name" value="Glutaredoxin"/>
    <property type="match status" value="2"/>
</dbReference>
<dbReference type="GO" id="GO:0016491">
    <property type="term" value="F:oxidoreductase activity"/>
    <property type="evidence" value="ECO:0007669"/>
    <property type="project" value="InterPro"/>
</dbReference>
<dbReference type="Pfam" id="PF01323">
    <property type="entry name" value="DSBA"/>
    <property type="match status" value="1"/>
</dbReference>
<keyword evidence="2" id="KW-0413">Isomerase</keyword>
<feature type="domain" description="DSBA-like thioredoxin" evidence="1">
    <location>
        <begin position="240"/>
        <end position="423"/>
    </location>
</feature>
<proteinExistence type="predicted"/>
<evidence type="ECO:0000313" key="3">
    <source>
        <dbReference type="Proteomes" id="UP000295361"/>
    </source>
</evidence>
<dbReference type="OrthoDB" id="8560325at2"/>
<comment type="caution">
    <text evidence="2">The sequence shown here is derived from an EMBL/GenBank/DDBJ whole genome shotgun (WGS) entry which is preliminary data.</text>
</comment>
<dbReference type="AlphaFoldDB" id="A0A4R6QJB2"/>